<organism evidence="3 4">
    <name type="scientific">Gossypium lobatum</name>
    <dbReference type="NCBI Taxonomy" id="34289"/>
    <lineage>
        <taxon>Eukaryota</taxon>
        <taxon>Viridiplantae</taxon>
        <taxon>Streptophyta</taxon>
        <taxon>Embryophyta</taxon>
        <taxon>Tracheophyta</taxon>
        <taxon>Spermatophyta</taxon>
        <taxon>Magnoliopsida</taxon>
        <taxon>eudicotyledons</taxon>
        <taxon>Gunneridae</taxon>
        <taxon>Pentapetalae</taxon>
        <taxon>rosids</taxon>
        <taxon>malvids</taxon>
        <taxon>Malvales</taxon>
        <taxon>Malvaceae</taxon>
        <taxon>Malvoideae</taxon>
        <taxon>Gossypium</taxon>
    </lineage>
</organism>
<keyword evidence="1" id="KW-0862">Zinc</keyword>
<keyword evidence="1" id="KW-0479">Metal-binding</keyword>
<dbReference type="PANTHER" id="PTHR31286">
    <property type="entry name" value="GLYCINE-RICH CELL WALL STRUCTURAL PROTEIN 1.8-LIKE"/>
    <property type="match status" value="1"/>
</dbReference>
<dbReference type="AlphaFoldDB" id="A0A7J8NIX8"/>
<dbReference type="PROSITE" id="PS50158">
    <property type="entry name" value="ZF_CCHC"/>
    <property type="match status" value="1"/>
</dbReference>
<evidence type="ECO:0000259" key="2">
    <source>
        <dbReference type="PROSITE" id="PS50158"/>
    </source>
</evidence>
<reference evidence="3 4" key="1">
    <citation type="journal article" date="2019" name="Genome Biol. Evol.">
        <title>Insights into the evolution of the New World diploid cottons (Gossypium, subgenus Houzingenia) based on genome sequencing.</title>
        <authorList>
            <person name="Grover C.E."/>
            <person name="Arick M.A. 2nd"/>
            <person name="Thrash A."/>
            <person name="Conover J.L."/>
            <person name="Sanders W.S."/>
            <person name="Peterson D.G."/>
            <person name="Frelichowski J.E."/>
            <person name="Scheffler J.A."/>
            <person name="Scheffler B.E."/>
            <person name="Wendel J.F."/>
        </authorList>
    </citation>
    <scope>NUCLEOTIDE SEQUENCE [LARGE SCALE GENOMIC DNA]</scope>
    <source>
        <strain evidence="3">157</strain>
        <tissue evidence="3">Leaf</tissue>
    </source>
</reference>
<sequence>MSFSSTSFERPGSPVPEDLTRATKKVKNKSIDDQVLGDVVMKDGLPNVSCRNKFVGNVEGRGSKEEAVLEQELEITEDDYMINTEGEYLKITFFERIHEWIDKSMAKTTVVRLFGTNIGYKALVEGLRNALTGGPWVIYGHYLVVQPWSRDFTTRESFPSKMVVWVRFSRLLYRYYSSGLLRIISKILGEIIKVDYNTTKVKREQFAGLAVMIDLKKPLVSRMGVDGHIQYMEYEGLLIICYECGCYGHNKESCLKLQNKGKEADSTEQTMVQASESVADTTVGAEKALG</sequence>
<feature type="domain" description="CCHC-type" evidence="2">
    <location>
        <begin position="241"/>
        <end position="254"/>
    </location>
</feature>
<dbReference type="Proteomes" id="UP000593572">
    <property type="component" value="Unassembled WGS sequence"/>
</dbReference>
<accession>A0A7J8NIX8</accession>
<protein>
    <recommendedName>
        <fullName evidence="2">CCHC-type domain-containing protein</fullName>
    </recommendedName>
</protein>
<keyword evidence="4" id="KW-1185">Reference proteome</keyword>
<dbReference type="EMBL" id="JABEZX010352211">
    <property type="protein sequence ID" value="MBA0576925.1"/>
    <property type="molecule type" value="Genomic_DNA"/>
</dbReference>
<dbReference type="InterPro" id="IPR040256">
    <property type="entry name" value="At4g02000-like"/>
</dbReference>
<dbReference type="GO" id="GO:0008270">
    <property type="term" value="F:zinc ion binding"/>
    <property type="evidence" value="ECO:0007669"/>
    <property type="project" value="UniProtKB-KW"/>
</dbReference>
<comment type="caution">
    <text evidence="3">The sequence shown here is derived from an EMBL/GenBank/DDBJ whole genome shotgun (WGS) entry which is preliminary data.</text>
</comment>
<name>A0A7J8NIX8_9ROSI</name>
<gene>
    <name evidence="3" type="ORF">Golob_025061</name>
</gene>
<evidence type="ECO:0000313" key="3">
    <source>
        <dbReference type="EMBL" id="MBA0576925.1"/>
    </source>
</evidence>
<proteinExistence type="predicted"/>
<dbReference type="GO" id="GO:0003676">
    <property type="term" value="F:nucleic acid binding"/>
    <property type="evidence" value="ECO:0007669"/>
    <property type="project" value="InterPro"/>
</dbReference>
<dbReference type="InterPro" id="IPR001878">
    <property type="entry name" value="Znf_CCHC"/>
</dbReference>
<evidence type="ECO:0000313" key="4">
    <source>
        <dbReference type="Proteomes" id="UP000593572"/>
    </source>
</evidence>
<dbReference type="PANTHER" id="PTHR31286:SF99">
    <property type="entry name" value="DUF4283 DOMAIN-CONTAINING PROTEIN"/>
    <property type="match status" value="1"/>
</dbReference>
<evidence type="ECO:0000256" key="1">
    <source>
        <dbReference type="PROSITE-ProRule" id="PRU00047"/>
    </source>
</evidence>
<keyword evidence="1" id="KW-0863">Zinc-finger</keyword>